<reference evidence="1 2" key="1">
    <citation type="submission" date="2017-11" db="EMBL/GenBank/DDBJ databases">
        <title>Draft genome sequence of Enterococcus plantarum TRW2 strain isolated from lettuce.</title>
        <authorList>
            <person name="Kim E.B."/>
            <person name="Marco M.L."/>
            <person name="Williams T.R."/>
            <person name="You I.H."/>
        </authorList>
    </citation>
    <scope>NUCLEOTIDE SEQUENCE [LARGE SCALE GENOMIC DNA]</scope>
    <source>
        <strain evidence="1 2">TRW2</strain>
    </source>
</reference>
<dbReference type="Proteomes" id="UP000249828">
    <property type="component" value="Unassembled WGS sequence"/>
</dbReference>
<dbReference type="EMBL" id="PIEU01000047">
    <property type="protein sequence ID" value="PZL75106.1"/>
    <property type="molecule type" value="Genomic_DNA"/>
</dbReference>
<organism evidence="1 2">
    <name type="scientific">Enterococcus plantarum</name>
    <dbReference type="NCBI Taxonomy" id="1077675"/>
    <lineage>
        <taxon>Bacteria</taxon>
        <taxon>Bacillati</taxon>
        <taxon>Bacillota</taxon>
        <taxon>Bacilli</taxon>
        <taxon>Lactobacillales</taxon>
        <taxon>Enterococcaceae</taxon>
        <taxon>Enterococcus</taxon>
    </lineage>
</organism>
<evidence type="ECO:0000313" key="1">
    <source>
        <dbReference type="EMBL" id="PZL75106.1"/>
    </source>
</evidence>
<gene>
    <name evidence="1" type="ORF">CI088_05880</name>
</gene>
<sequence length="142" mass="16695">MLKECDIDEKRQQFIASLPITLIPNKYLQTESVFLNATKDKEFGNEIKYSIPKRMMDRNDVYLNHSLFQVKYMGIVYPSGRVVLKKIRKLTNSQLEPVINFHCPSNRISKKEQNKLEKWENQLSQSLVRELMPSVIAFETDN</sequence>
<dbReference type="RefSeq" id="WP_111247518.1">
    <property type="nucleotide sequence ID" value="NZ_PIEU01000047.1"/>
</dbReference>
<dbReference type="AlphaFoldDB" id="A0A2W3Z5R9"/>
<comment type="caution">
    <text evidence="1">The sequence shown here is derived from an EMBL/GenBank/DDBJ whole genome shotgun (WGS) entry which is preliminary data.</text>
</comment>
<evidence type="ECO:0000313" key="2">
    <source>
        <dbReference type="Proteomes" id="UP000249828"/>
    </source>
</evidence>
<proteinExistence type="predicted"/>
<name>A0A2W3Z5R9_9ENTE</name>
<accession>A0A2W3Z5R9</accession>
<protein>
    <submittedName>
        <fullName evidence="1">Uncharacterized protein</fullName>
    </submittedName>
</protein>
<keyword evidence="2" id="KW-1185">Reference proteome</keyword>